<evidence type="ECO:0000256" key="3">
    <source>
        <dbReference type="ARBA" id="ARBA00022475"/>
    </source>
</evidence>
<keyword evidence="4" id="KW-0132">Cell division</keyword>
<evidence type="ECO:0000256" key="2">
    <source>
        <dbReference type="ARBA" id="ARBA00022473"/>
    </source>
</evidence>
<dbReference type="InterPro" id="IPR010369">
    <property type="entry name" value="SOK"/>
</dbReference>
<evidence type="ECO:0000313" key="11">
    <source>
        <dbReference type="EMBL" id="CAK9187469.1"/>
    </source>
</evidence>
<keyword evidence="3" id="KW-1003">Cell membrane</keyword>
<sequence>MLMATSARVSTELLIPKKWYNREITTSPERTKIWVEPKSKTDRRVVPVVYYLCRNGHLEHPHFVEVSLSSSQGLYLKDVTNRLNFLRGKGMADMYSWSSKRSYKNRYVWHDLSENDLIHPINGHEYVLKGSELLLSSMSFRSYETASSVMDKDLSGENFDSSISARRRKNQSWSSIETPHYEYRVHTAESSQELAGKVSADVGTQTGDEKRRRRRSGREEYEERKQSVTELNKEDLSPPSVSASESVEGVSGLRDVNGSESVRDPTVDNGCSGRSGRMKASRTLMQLIRCGGSVSDLKSKDDPRYSRRV</sequence>
<feature type="domain" description="SOSEKI DIX-like" evidence="10">
    <location>
        <begin position="46"/>
        <end position="134"/>
    </location>
</feature>
<feature type="compositionally biased region" description="Basic and acidic residues" evidence="9">
    <location>
        <begin position="217"/>
        <end position="236"/>
    </location>
</feature>
<comment type="subunit">
    <text evidence="8">Homodimer. Forms long polymer filaments with other SOKs proteins polymers (e.g. SOK1, SOK2, SOK3 and SOK4) crucial for polar localization and biological activity. Binds to ANGUSTIFOLIA (AN).</text>
</comment>
<protein>
    <recommendedName>
        <fullName evidence="10">SOSEKI DIX-like domain-containing protein</fullName>
    </recommendedName>
</protein>
<dbReference type="PANTHER" id="PTHR31083:SF25">
    <property type="entry name" value="PROTEIN UPSTREAM OF FLC-LIKE"/>
    <property type="match status" value="1"/>
</dbReference>
<evidence type="ECO:0000256" key="1">
    <source>
        <dbReference type="ARBA" id="ARBA00004413"/>
    </source>
</evidence>
<evidence type="ECO:0000256" key="4">
    <source>
        <dbReference type="ARBA" id="ARBA00022618"/>
    </source>
</evidence>
<evidence type="ECO:0000256" key="7">
    <source>
        <dbReference type="ARBA" id="ARBA00024211"/>
    </source>
</evidence>
<dbReference type="AlphaFoldDB" id="A0ABC8V2J4"/>
<comment type="similarity">
    <text evidence="7">Belongs to the SOSEKI family.</text>
</comment>
<dbReference type="GO" id="GO:0051258">
    <property type="term" value="P:protein polymerization"/>
    <property type="evidence" value="ECO:0007669"/>
    <property type="project" value="UniProtKB-ARBA"/>
</dbReference>
<dbReference type="EMBL" id="CAUOFW020009991">
    <property type="protein sequence ID" value="CAK9187469.1"/>
    <property type="molecule type" value="Genomic_DNA"/>
</dbReference>
<proteinExistence type="inferred from homology"/>
<keyword evidence="6" id="KW-0131">Cell cycle</keyword>
<feature type="region of interest" description="Disordered" evidence="9">
    <location>
        <begin position="187"/>
        <end position="280"/>
    </location>
</feature>
<dbReference type="GO" id="GO:0051302">
    <property type="term" value="P:regulation of cell division"/>
    <property type="evidence" value="ECO:0007669"/>
    <property type="project" value="UniProtKB-ARBA"/>
</dbReference>
<evidence type="ECO:0000313" key="12">
    <source>
        <dbReference type="Proteomes" id="UP001642360"/>
    </source>
</evidence>
<evidence type="ECO:0000256" key="6">
    <source>
        <dbReference type="ARBA" id="ARBA00023306"/>
    </source>
</evidence>
<organism evidence="11 12">
    <name type="scientific">Ilex paraguariensis</name>
    <name type="common">yerba mate</name>
    <dbReference type="NCBI Taxonomy" id="185542"/>
    <lineage>
        <taxon>Eukaryota</taxon>
        <taxon>Viridiplantae</taxon>
        <taxon>Streptophyta</taxon>
        <taxon>Embryophyta</taxon>
        <taxon>Tracheophyta</taxon>
        <taxon>Spermatophyta</taxon>
        <taxon>Magnoliopsida</taxon>
        <taxon>eudicotyledons</taxon>
        <taxon>Gunneridae</taxon>
        <taxon>Pentapetalae</taxon>
        <taxon>asterids</taxon>
        <taxon>campanulids</taxon>
        <taxon>Aquifoliales</taxon>
        <taxon>Aquifoliaceae</taxon>
        <taxon>Ilex</taxon>
    </lineage>
</organism>
<dbReference type="InterPro" id="IPR048351">
    <property type="entry name" value="SOK_DIX"/>
</dbReference>
<comment type="subcellular location">
    <subcellularLocation>
        <location evidence="1">Cell membrane</location>
        <topology evidence="1">Peripheral membrane protein</topology>
        <orientation evidence="1">Cytoplasmic side</orientation>
    </subcellularLocation>
</comment>
<evidence type="ECO:0000259" key="10">
    <source>
        <dbReference type="Pfam" id="PF06136"/>
    </source>
</evidence>
<name>A0ABC8V2J4_9AQUA</name>
<dbReference type="Proteomes" id="UP001642360">
    <property type="component" value="Unassembled WGS sequence"/>
</dbReference>
<dbReference type="GO" id="GO:0005886">
    <property type="term" value="C:plasma membrane"/>
    <property type="evidence" value="ECO:0007669"/>
    <property type="project" value="UniProtKB-SubCell"/>
</dbReference>
<keyword evidence="12" id="KW-1185">Reference proteome</keyword>
<keyword evidence="5" id="KW-0472">Membrane</keyword>
<dbReference type="GO" id="GO:2000067">
    <property type="term" value="P:regulation of root morphogenesis"/>
    <property type="evidence" value="ECO:0007669"/>
    <property type="project" value="UniProtKB-ARBA"/>
</dbReference>
<feature type="compositionally biased region" description="Low complexity" evidence="9">
    <location>
        <begin position="237"/>
        <end position="252"/>
    </location>
</feature>
<dbReference type="GO" id="GO:0051301">
    <property type="term" value="P:cell division"/>
    <property type="evidence" value="ECO:0007669"/>
    <property type="project" value="UniProtKB-KW"/>
</dbReference>
<reference evidence="11 12" key="1">
    <citation type="submission" date="2024-02" db="EMBL/GenBank/DDBJ databases">
        <authorList>
            <person name="Vignale AGUSTIN F."/>
            <person name="Sosa J E."/>
            <person name="Modenutti C."/>
        </authorList>
    </citation>
    <scope>NUCLEOTIDE SEQUENCE [LARGE SCALE GENOMIC DNA]</scope>
</reference>
<gene>
    <name evidence="11" type="ORF">ILEXP_LOCUS58025</name>
</gene>
<accession>A0ABC8V2J4</accession>
<evidence type="ECO:0000256" key="8">
    <source>
        <dbReference type="ARBA" id="ARBA00046534"/>
    </source>
</evidence>
<dbReference type="InterPro" id="IPR021182">
    <property type="entry name" value="SOK_magnoliopsida"/>
</dbReference>
<keyword evidence="2" id="KW-0217">Developmental protein</keyword>
<dbReference type="GO" id="GO:0090708">
    <property type="term" value="P:specification of plant organ axis polarity"/>
    <property type="evidence" value="ECO:0007669"/>
    <property type="project" value="UniProtKB-ARBA"/>
</dbReference>
<comment type="caution">
    <text evidence="11">The sequence shown here is derived from an EMBL/GenBank/DDBJ whole genome shotgun (WGS) entry which is preliminary data.</text>
</comment>
<dbReference type="PANTHER" id="PTHR31083">
    <property type="entry name" value="UPSTREAM OF FLC PROTEIN (DUF966)"/>
    <property type="match status" value="1"/>
</dbReference>
<dbReference type="PIRSF" id="PIRSF031043">
    <property type="entry name" value="UCP031043"/>
    <property type="match status" value="1"/>
</dbReference>
<evidence type="ECO:0000256" key="5">
    <source>
        <dbReference type="ARBA" id="ARBA00023136"/>
    </source>
</evidence>
<dbReference type="Pfam" id="PF06136">
    <property type="entry name" value="SOK"/>
    <property type="match status" value="1"/>
</dbReference>
<evidence type="ECO:0000256" key="9">
    <source>
        <dbReference type="SAM" id="MobiDB-lite"/>
    </source>
</evidence>